<dbReference type="AlphaFoldDB" id="A0A564YB72"/>
<sequence>MEDEKLNMCTPVKCEGQVENWLNKLLRTSRVSLHICIRNAYHQIMDPTCDLIEFFTTQLAQIGIIGLQIIWTMDATAALKEAKAEPKVMMKTNKHFLDILNLLINETTRDLSSVQRTKFETLITIM</sequence>
<evidence type="ECO:0000313" key="2">
    <source>
        <dbReference type="EMBL" id="VUZ43813.1"/>
    </source>
</evidence>
<organism evidence="2 3">
    <name type="scientific">Hymenolepis diminuta</name>
    <name type="common">Rat tapeworm</name>
    <dbReference type="NCBI Taxonomy" id="6216"/>
    <lineage>
        <taxon>Eukaryota</taxon>
        <taxon>Metazoa</taxon>
        <taxon>Spiralia</taxon>
        <taxon>Lophotrochozoa</taxon>
        <taxon>Platyhelminthes</taxon>
        <taxon>Cestoda</taxon>
        <taxon>Eucestoda</taxon>
        <taxon>Cyclophyllidea</taxon>
        <taxon>Hymenolepididae</taxon>
        <taxon>Hymenolepis</taxon>
    </lineage>
</organism>
<protein>
    <submittedName>
        <fullName evidence="2">Uncharacterized protein</fullName>
    </submittedName>
</protein>
<dbReference type="GO" id="GO:0045505">
    <property type="term" value="F:dynein intermediate chain binding"/>
    <property type="evidence" value="ECO:0007669"/>
    <property type="project" value="InterPro"/>
</dbReference>
<dbReference type="PANTHER" id="PTHR46532:SF4">
    <property type="entry name" value="AAA+ ATPASE DOMAIN-CONTAINING PROTEIN"/>
    <property type="match status" value="1"/>
</dbReference>
<proteinExistence type="inferred from homology"/>
<keyword evidence="3" id="KW-1185">Reference proteome</keyword>
<dbReference type="GO" id="GO:0051959">
    <property type="term" value="F:dynein light intermediate chain binding"/>
    <property type="evidence" value="ECO:0007669"/>
    <property type="project" value="InterPro"/>
</dbReference>
<dbReference type="EMBL" id="CABIJS010000122">
    <property type="protein sequence ID" value="VUZ43813.1"/>
    <property type="molecule type" value="Genomic_DNA"/>
</dbReference>
<evidence type="ECO:0000256" key="1">
    <source>
        <dbReference type="ARBA" id="ARBA00008887"/>
    </source>
</evidence>
<dbReference type="GO" id="GO:0005858">
    <property type="term" value="C:axonemal dynein complex"/>
    <property type="evidence" value="ECO:0007669"/>
    <property type="project" value="TreeGrafter"/>
</dbReference>
<evidence type="ECO:0000313" key="3">
    <source>
        <dbReference type="Proteomes" id="UP000321570"/>
    </source>
</evidence>
<accession>A0A564YB72</accession>
<dbReference type="PANTHER" id="PTHR46532">
    <property type="entry name" value="MALE FERTILITY FACTOR KL5"/>
    <property type="match status" value="1"/>
</dbReference>
<reference evidence="2 3" key="1">
    <citation type="submission" date="2019-07" db="EMBL/GenBank/DDBJ databases">
        <authorList>
            <person name="Jastrzebski P J."/>
            <person name="Paukszto L."/>
            <person name="Jastrzebski P J."/>
        </authorList>
    </citation>
    <scope>NUCLEOTIDE SEQUENCE [LARGE SCALE GENOMIC DNA]</scope>
    <source>
        <strain evidence="2 3">WMS-il1</strain>
    </source>
</reference>
<dbReference type="Gene3D" id="1.20.58.1120">
    <property type="match status" value="1"/>
</dbReference>
<comment type="similarity">
    <text evidence="1">Belongs to the dynein heavy chain family.</text>
</comment>
<dbReference type="GO" id="GO:0007018">
    <property type="term" value="P:microtubule-based movement"/>
    <property type="evidence" value="ECO:0007669"/>
    <property type="project" value="InterPro"/>
</dbReference>
<name>A0A564YB72_HYMDI</name>
<gene>
    <name evidence="2" type="ORF">WMSIL1_LOCUS4324</name>
</gene>
<feature type="non-terminal residue" evidence="2">
    <location>
        <position position="126"/>
    </location>
</feature>
<dbReference type="Proteomes" id="UP000321570">
    <property type="component" value="Unassembled WGS sequence"/>
</dbReference>
<dbReference type="InterPro" id="IPR026983">
    <property type="entry name" value="DHC"/>
</dbReference>